<dbReference type="CDD" id="cd04301">
    <property type="entry name" value="NAT_SF"/>
    <property type="match status" value="1"/>
</dbReference>
<dbReference type="Proteomes" id="UP001501319">
    <property type="component" value="Unassembled WGS sequence"/>
</dbReference>
<dbReference type="PROSITE" id="PS51186">
    <property type="entry name" value="GNAT"/>
    <property type="match status" value="1"/>
</dbReference>
<reference evidence="3" key="1">
    <citation type="journal article" date="2019" name="Int. J. Syst. Evol. Microbiol.">
        <title>The Global Catalogue of Microorganisms (GCM) 10K type strain sequencing project: providing services to taxonomists for standard genome sequencing and annotation.</title>
        <authorList>
            <consortium name="The Broad Institute Genomics Platform"/>
            <consortium name="The Broad Institute Genome Sequencing Center for Infectious Disease"/>
            <person name="Wu L."/>
            <person name="Ma J."/>
        </authorList>
    </citation>
    <scope>NUCLEOTIDE SEQUENCE [LARGE SCALE GENOMIC DNA]</scope>
    <source>
        <strain evidence="3">JCM 14306</strain>
    </source>
</reference>
<dbReference type="SUPFAM" id="SSF55729">
    <property type="entry name" value="Acyl-CoA N-acyltransferases (Nat)"/>
    <property type="match status" value="1"/>
</dbReference>
<gene>
    <name evidence="2" type="ORF">GCM10009744_42270</name>
</gene>
<dbReference type="InterPro" id="IPR000182">
    <property type="entry name" value="GNAT_dom"/>
</dbReference>
<feature type="domain" description="N-acetyltransferase" evidence="1">
    <location>
        <begin position="132"/>
        <end position="272"/>
    </location>
</feature>
<keyword evidence="3" id="KW-1185">Reference proteome</keyword>
<sequence>MRGMDLAEVVEATEANLMFELTKVAEPVRERMGISGRRFGRGVALSVRNDPSEFWSRAQGFGFDKPVTGELISEVLAFFRSEGTEVVNVQLAPEVLPDDWAGICRSHGLTEGPTVVKLARDAGPAEQPPTTLRIGPIKPADRAAWAAVQIEAFGFADDDGRIAEMLATINDLPEVTGYAAWDGDKLVATAALYVDGKVGQFVSAATLPEYRGRGAQSALLARRVEDAFAAGCRWIAADTGRPGDGEQNPSLNNLLRAGFKVLYDRPVWVWRQ</sequence>
<proteinExistence type="predicted"/>
<dbReference type="Pfam" id="PF00583">
    <property type="entry name" value="Acetyltransf_1"/>
    <property type="match status" value="1"/>
</dbReference>
<dbReference type="Gene3D" id="3.40.630.30">
    <property type="match status" value="1"/>
</dbReference>
<evidence type="ECO:0000313" key="3">
    <source>
        <dbReference type="Proteomes" id="UP001501319"/>
    </source>
</evidence>
<dbReference type="InterPro" id="IPR016181">
    <property type="entry name" value="Acyl_CoA_acyltransferase"/>
</dbReference>
<protein>
    <recommendedName>
        <fullName evidence="1">N-acetyltransferase domain-containing protein</fullName>
    </recommendedName>
</protein>
<accession>A0ABP4RD73</accession>
<dbReference type="EMBL" id="BAAANE010000007">
    <property type="protein sequence ID" value="GAA1646672.1"/>
    <property type="molecule type" value="Genomic_DNA"/>
</dbReference>
<organism evidence="2 3">
    <name type="scientific">Kribbella alba</name>
    <dbReference type="NCBI Taxonomy" id="190197"/>
    <lineage>
        <taxon>Bacteria</taxon>
        <taxon>Bacillati</taxon>
        <taxon>Actinomycetota</taxon>
        <taxon>Actinomycetes</taxon>
        <taxon>Propionibacteriales</taxon>
        <taxon>Kribbellaceae</taxon>
        <taxon>Kribbella</taxon>
    </lineage>
</organism>
<evidence type="ECO:0000313" key="2">
    <source>
        <dbReference type="EMBL" id="GAA1646672.1"/>
    </source>
</evidence>
<comment type="caution">
    <text evidence="2">The sequence shown here is derived from an EMBL/GenBank/DDBJ whole genome shotgun (WGS) entry which is preliminary data.</text>
</comment>
<name>A0ABP4RD73_9ACTN</name>
<evidence type="ECO:0000259" key="1">
    <source>
        <dbReference type="PROSITE" id="PS51186"/>
    </source>
</evidence>